<accession>A0A2V2NDX0</accession>
<feature type="domain" description="Archaeal Type IV pilin N-terminal" evidence="2">
    <location>
        <begin position="17"/>
        <end position="89"/>
    </location>
</feature>
<dbReference type="GeneID" id="97608790"/>
<keyword evidence="1" id="KW-0472">Membrane</keyword>
<comment type="caution">
    <text evidence="3">The sequence shown here is derived from an EMBL/GenBank/DDBJ whole genome shotgun (WGS) entry which is preliminary data.</text>
</comment>
<dbReference type="Pfam" id="PF07790">
    <property type="entry name" value="Pilin_N"/>
    <property type="match status" value="1"/>
</dbReference>
<name>A0A2V2NDX0_9EURY</name>
<evidence type="ECO:0000313" key="3">
    <source>
        <dbReference type="EMBL" id="PWR73503.1"/>
    </source>
</evidence>
<keyword evidence="1" id="KW-0812">Transmembrane</keyword>
<keyword evidence="1" id="KW-1133">Transmembrane helix</keyword>
<feature type="transmembrane region" description="Helical" evidence="1">
    <location>
        <begin position="21"/>
        <end position="45"/>
    </location>
</feature>
<reference evidence="3 4" key="1">
    <citation type="submission" date="2018-05" db="EMBL/GenBank/DDBJ databases">
        <title>Draft genome of Methanospirillum stamsii Pt1.</title>
        <authorList>
            <person name="Dueholm M.S."/>
            <person name="Nielsen P.H."/>
            <person name="Bakmann L.F."/>
            <person name="Otzen D.E."/>
        </authorList>
    </citation>
    <scope>NUCLEOTIDE SEQUENCE [LARGE SCALE GENOMIC DNA]</scope>
    <source>
        <strain evidence="3 4">Pt1</strain>
    </source>
</reference>
<evidence type="ECO:0000259" key="2">
    <source>
        <dbReference type="Pfam" id="PF07790"/>
    </source>
</evidence>
<proteinExistence type="predicted"/>
<dbReference type="PANTHER" id="PTHR38138:SF1">
    <property type="entry name" value="ARCHAEAL TYPE IV PILIN N-TERMINAL DOMAIN-CONTAINING PROTEIN"/>
    <property type="match status" value="1"/>
</dbReference>
<evidence type="ECO:0000256" key="1">
    <source>
        <dbReference type="SAM" id="Phobius"/>
    </source>
</evidence>
<sequence length="142" mass="15611">MTIHQSLKLRASIKKESAVSEVIGVIILLSLVVIGLGIVSSVLLFDGTPGKIPRVEVQAWKSSTTLFIVHQGGDILSSDTIEFHVNGNDEPAEVKDEADLEWTGSWKLGEVLHIEVTDPQYVQIIYVKGRGETLLKNISEIY</sequence>
<dbReference type="InterPro" id="IPR012859">
    <property type="entry name" value="Pilin_N_archaeal"/>
</dbReference>
<organism evidence="3 4">
    <name type="scientific">Methanospirillum stamsii</name>
    <dbReference type="NCBI Taxonomy" id="1277351"/>
    <lineage>
        <taxon>Archaea</taxon>
        <taxon>Methanobacteriati</taxon>
        <taxon>Methanobacteriota</taxon>
        <taxon>Stenosarchaea group</taxon>
        <taxon>Methanomicrobia</taxon>
        <taxon>Methanomicrobiales</taxon>
        <taxon>Methanospirillaceae</taxon>
        <taxon>Methanospirillum</taxon>
    </lineage>
</organism>
<dbReference type="RefSeq" id="WP_109940914.1">
    <property type="nucleotide sequence ID" value="NZ_CP176366.1"/>
</dbReference>
<dbReference type="AlphaFoldDB" id="A0A2V2NDX0"/>
<dbReference type="EMBL" id="QGMZ01000018">
    <property type="protein sequence ID" value="PWR73503.1"/>
    <property type="molecule type" value="Genomic_DNA"/>
</dbReference>
<protein>
    <recommendedName>
        <fullName evidence="2">Archaeal Type IV pilin N-terminal domain-containing protein</fullName>
    </recommendedName>
</protein>
<gene>
    <name evidence="3" type="ORF">DLD82_09660</name>
</gene>
<keyword evidence="4" id="KW-1185">Reference proteome</keyword>
<evidence type="ECO:0000313" key="4">
    <source>
        <dbReference type="Proteomes" id="UP000245934"/>
    </source>
</evidence>
<dbReference type="Proteomes" id="UP000245934">
    <property type="component" value="Unassembled WGS sequence"/>
</dbReference>
<dbReference type="PANTHER" id="PTHR38138">
    <property type="entry name" value="VNG6441H"/>
    <property type="match status" value="1"/>
</dbReference>